<dbReference type="Proteomes" id="UP001382455">
    <property type="component" value="Unassembled WGS sequence"/>
</dbReference>
<keyword evidence="4" id="KW-1185">Reference proteome</keyword>
<comment type="caution">
    <text evidence="3">The sequence shown here is derived from an EMBL/GenBank/DDBJ whole genome shotgun (WGS) entry which is preliminary data.</text>
</comment>
<gene>
    <name evidence="3" type="ORF">WAE96_14490</name>
</gene>
<dbReference type="SUPFAM" id="SSF51338">
    <property type="entry name" value="Composite domain of metallo-dependent hydrolases"/>
    <property type="match status" value="1"/>
</dbReference>
<name>A0ABU8EV76_9GAMM</name>
<accession>A0ABU8EV76</accession>
<feature type="signal peptide" evidence="1">
    <location>
        <begin position="1"/>
        <end position="17"/>
    </location>
</feature>
<proteinExistence type="predicted"/>
<evidence type="ECO:0000256" key="1">
    <source>
        <dbReference type="SAM" id="SignalP"/>
    </source>
</evidence>
<dbReference type="RefSeq" id="WP_336435949.1">
    <property type="nucleotide sequence ID" value="NZ_JBAWKS010000002.1"/>
</dbReference>
<dbReference type="InterPro" id="IPR023100">
    <property type="entry name" value="D-aminoacylase_insert_dom_sf"/>
</dbReference>
<dbReference type="PANTHER" id="PTHR43668">
    <property type="entry name" value="ALLANTOINASE"/>
    <property type="match status" value="1"/>
</dbReference>
<sequence>MKYLLLTLSVLSLSVFAKPQIDYVISSERVFNSDKKSFEALDIAICGKTICDISQRFKYRSLDVNYIDYGSKVISPGFIDPHTHSLSELKNEKTSANLNYLTQGVTTVINGNDGKSPLSIAKTTKQLLSHGIGTNVAFFIGHNTVRNAVMGKEDRQPSTREMNKMKALVERNMQAGALGLSTGLYYLPGTFATTEEVVTLAKVAANYQGIYETHLRDESTFNIGFLNAVKEAIHVAEQAKMPLHLGHIKALGVDVWGQANDAIALIEAAQQRGIKITADQYPWLASGTSISGAVVPSWVREGGKKATIKRLKDKRLYQQIFTEISENIRRRGGAERLLITVTEQNGITGKTLAEVAKDRSLTPADTVIELAQGPVVKVASFNMSEQDVNHFMVKPWVVTSSDGSNGHPRKYASFAKKLTTYVLEQQLLSLETFIYQSTTATANALNISDRGAIKHGLSADLIVFDPKDVTVNASFKQWNVLTSGFNDVFINGQHVIKAGTFSGALAGEFIKPH</sequence>
<feature type="chain" id="PRO_5045845199" evidence="1">
    <location>
        <begin position="18"/>
        <end position="513"/>
    </location>
</feature>
<dbReference type="PANTHER" id="PTHR43668:SF6">
    <property type="entry name" value="AMIDOHYDROLASE"/>
    <property type="match status" value="1"/>
</dbReference>
<dbReference type="EMBL" id="JBAWKS010000002">
    <property type="protein sequence ID" value="MEI4550876.1"/>
    <property type="molecule type" value="Genomic_DNA"/>
</dbReference>
<dbReference type="InterPro" id="IPR032466">
    <property type="entry name" value="Metal_Hydrolase"/>
</dbReference>
<feature type="domain" description="Amidohydrolase 3" evidence="2">
    <location>
        <begin position="70"/>
        <end position="474"/>
    </location>
</feature>
<evidence type="ECO:0000259" key="2">
    <source>
        <dbReference type="Pfam" id="PF07969"/>
    </source>
</evidence>
<dbReference type="SUPFAM" id="SSF51556">
    <property type="entry name" value="Metallo-dependent hydrolases"/>
    <property type="match status" value="1"/>
</dbReference>
<evidence type="ECO:0000313" key="4">
    <source>
        <dbReference type="Proteomes" id="UP001382455"/>
    </source>
</evidence>
<dbReference type="Pfam" id="PF07969">
    <property type="entry name" value="Amidohydro_3"/>
    <property type="match status" value="1"/>
</dbReference>
<dbReference type="Gene3D" id="3.30.1490.130">
    <property type="entry name" value="D-aminoacylase. Domain 3"/>
    <property type="match status" value="1"/>
</dbReference>
<dbReference type="InterPro" id="IPR013108">
    <property type="entry name" value="Amidohydro_3"/>
</dbReference>
<reference evidence="3 4" key="1">
    <citation type="submission" date="2023-12" db="EMBL/GenBank/DDBJ databases">
        <title>Friends and Foes: Symbiotic and Algicidal bacterial influence on Karenia brevis blooms.</title>
        <authorList>
            <person name="Fei C."/>
            <person name="Mohamed A.R."/>
            <person name="Booker A."/>
            <person name="Arshad M."/>
            <person name="Klass S."/>
            <person name="Ahn S."/>
            <person name="Gilbert P.M."/>
            <person name="Heil C.A."/>
            <person name="Martinez J.M."/>
            <person name="Amin S.A."/>
        </authorList>
    </citation>
    <scope>NUCLEOTIDE SEQUENCE [LARGE SCALE GENOMIC DNA]</scope>
    <source>
        <strain evidence="3 4">CE15</strain>
    </source>
</reference>
<evidence type="ECO:0000313" key="3">
    <source>
        <dbReference type="EMBL" id="MEI4550876.1"/>
    </source>
</evidence>
<dbReference type="Gene3D" id="2.30.40.10">
    <property type="entry name" value="Urease, subunit C, domain 1"/>
    <property type="match status" value="1"/>
</dbReference>
<protein>
    <submittedName>
        <fullName evidence="3">Amidohydrolase family protein</fullName>
    </submittedName>
</protein>
<keyword evidence="1" id="KW-0732">Signal</keyword>
<organism evidence="3 4">
    <name type="scientific">Pseudoalteromonas spongiae</name>
    <dbReference type="NCBI Taxonomy" id="298657"/>
    <lineage>
        <taxon>Bacteria</taxon>
        <taxon>Pseudomonadati</taxon>
        <taxon>Pseudomonadota</taxon>
        <taxon>Gammaproteobacteria</taxon>
        <taxon>Alteromonadales</taxon>
        <taxon>Pseudoalteromonadaceae</taxon>
        <taxon>Pseudoalteromonas</taxon>
    </lineage>
</organism>
<dbReference type="Gene3D" id="3.20.20.140">
    <property type="entry name" value="Metal-dependent hydrolases"/>
    <property type="match status" value="2"/>
</dbReference>
<dbReference type="InterPro" id="IPR011059">
    <property type="entry name" value="Metal-dep_hydrolase_composite"/>
</dbReference>
<dbReference type="InterPro" id="IPR050138">
    <property type="entry name" value="DHOase/Allantoinase_Hydrolase"/>
</dbReference>